<sequence length="137" mass="15929">MIFSPKRKTSWELVERKAIAPVMVNDEYEDLDVVHVSPKDVEATYVFDVPSKSEVPSWQDMQRAIVFARQQYMKEASTQGWNTLLKEGWEILWFRKSSKRRLEVKYSGRPALVSGLEPHAALARSPPFLELLRSDLY</sequence>
<dbReference type="OrthoDB" id="3349961at2759"/>
<organism evidence="1 2">
    <name type="scientific">Sphaerobolus stellatus (strain SS14)</name>
    <dbReference type="NCBI Taxonomy" id="990650"/>
    <lineage>
        <taxon>Eukaryota</taxon>
        <taxon>Fungi</taxon>
        <taxon>Dikarya</taxon>
        <taxon>Basidiomycota</taxon>
        <taxon>Agaricomycotina</taxon>
        <taxon>Agaricomycetes</taxon>
        <taxon>Phallomycetidae</taxon>
        <taxon>Geastrales</taxon>
        <taxon>Sphaerobolaceae</taxon>
        <taxon>Sphaerobolus</taxon>
    </lineage>
</organism>
<keyword evidence="2" id="KW-1185">Reference proteome</keyword>
<protein>
    <submittedName>
        <fullName evidence="1">Uncharacterized protein</fullName>
    </submittedName>
</protein>
<proteinExistence type="predicted"/>
<dbReference type="EMBL" id="KN837146">
    <property type="protein sequence ID" value="KIJ40180.1"/>
    <property type="molecule type" value="Genomic_DNA"/>
</dbReference>
<accession>A0A0C9VPS6</accession>
<name>A0A0C9VPS6_SPHS4</name>
<evidence type="ECO:0000313" key="1">
    <source>
        <dbReference type="EMBL" id="KIJ40180.1"/>
    </source>
</evidence>
<evidence type="ECO:0000313" key="2">
    <source>
        <dbReference type="Proteomes" id="UP000054279"/>
    </source>
</evidence>
<gene>
    <name evidence="1" type="ORF">M422DRAFT_257013</name>
</gene>
<dbReference type="Proteomes" id="UP000054279">
    <property type="component" value="Unassembled WGS sequence"/>
</dbReference>
<dbReference type="HOGENOM" id="CLU_141768_0_0_1"/>
<reference evidence="1 2" key="1">
    <citation type="submission" date="2014-06" db="EMBL/GenBank/DDBJ databases">
        <title>Evolutionary Origins and Diversification of the Mycorrhizal Mutualists.</title>
        <authorList>
            <consortium name="DOE Joint Genome Institute"/>
            <consortium name="Mycorrhizal Genomics Consortium"/>
            <person name="Kohler A."/>
            <person name="Kuo A."/>
            <person name="Nagy L.G."/>
            <person name="Floudas D."/>
            <person name="Copeland A."/>
            <person name="Barry K.W."/>
            <person name="Cichocki N."/>
            <person name="Veneault-Fourrey C."/>
            <person name="LaButti K."/>
            <person name="Lindquist E.A."/>
            <person name="Lipzen A."/>
            <person name="Lundell T."/>
            <person name="Morin E."/>
            <person name="Murat C."/>
            <person name="Riley R."/>
            <person name="Ohm R."/>
            <person name="Sun H."/>
            <person name="Tunlid A."/>
            <person name="Henrissat B."/>
            <person name="Grigoriev I.V."/>
            <person name="Hibbett D.S."/>
            <person name="Martin F."/>
        </authorList>
    </citation>
    <scope>NUCLEOTIDE SEQUENCE [LARGE SCALE GENOMIC DNA]</scope>
    <source>
        <strain evidence="1 2">SS14</strain>
    </source>
</reference>
<dbReference type="AlphaFoldDB" id="A0A0C9VPS6"/>